<dbReference type="InterPro" id="IPR058323">
    <property type="entry name" value="DUF8010"/>
</dbReference>
<dbReference type="Pfam" id="PF26035">
    <property type="entry name" value="DUF8010"/>
    <property type="match status" value="1"/>
</dbReference>
<sequence>MAERLIFPDAYAAADLLTFSGRASRAGDGAVHLRAARGTLAVAAVPLVRQGLLDPTPTIMGMRTLPVDPELECDLVVEGVTLQTEPGRPSAVLLPETAVEPPLWARADVPRSGWTDGGELDAAALASRGQWGMSAVAHALPIDPGDQMVHTVRGQVWSEPDEDLLGFPRGVAFVALSLGFLGADTERARVRHNGRWTRVSLRRGHVLWRGPAHLGMTDVRPTRAAASR</sequence>
<proteinExistence type="predicted"/>
<dbReference type="InterPro" id="IPR058498">
    <property type="entry name" value="DUF8185"/>
</dbReference>
<name>A0ABY8C3I8_9MICO</name>
<dbReference type="Pfam" id="PF26572">
    <property type="entry name" value="DUF8185"/>
    <property type="match status" value="1"/>
</dbReference>
<organism evidence="3 4">
    <name type="scientific">Microbacterium horticulturae</name>
    <dbReference type="NCBI Taxonomy" id="3028316"/>
    <lineage>
        <taxon>Bacteria</taxon>
        <taxon>Bacillati</taxon>
        <taxon>Actinomycetota</taxon>
        <taxon>Actinomycetes</taxon>
        <taxon>Micrococcales</taxon>
        <taxon>Microbacteriaceae</taxon>
        <taxon>Microbacterium</taxon>
    </lineage>
</organism>
<dbReference type="EMBL" id="CP119108">
    <property type="protein sequence ID" value="WEG10292.1"/>
    <property type="molecule type" value="Genomic_DNA"/>
</dbReference>
<dbReference type="Proteomes" id="UP001214553">
    <property type="component" value="Chromosome"/>
</dbReference>
<feature type="domain" description="DUF8010" evidence="1">
    <location>
        <begin position="2"/>
        <end position="102"/>
    </location>
</feature>
<dbReference type="RefSeq" id="WP_275279641.1">
    <property type="nucleotide sequence ID" value="NZ_CP119108.1"/>
</dbReference>
<evidence type="ECO:0000259" key="2">
    <source>
        <dbReference type="Pfam" id="PF26572"/>
    </source>
</evidence>
<evidence type="ECO:0000259" key="1">
    <source>
        <dbReference type="Pfam" id="PF26035"/>
    </source>
</evidence>
<accession>A0ABY8C3I8</accession>
<keyword evidence="4" id="KW-1185">Reference proteome</keyword>
<feature type="domain" description="DUF8185" evidence="2">
    <location>
        <begin position="110"/>
        <end position="211"/>
    </location>
</feature>
<evidence type="ECO:0000313" key="4">
    <source>
        <dbReference type="Proteomes" id="UP001214553"/>
    </source>
</evidence>
<gene>
    <name evidence="3" type="ORF">PU630_07000</name>
</gene>
<evidence type="ECO:0000313" key="3">
    <source>
        <dbReference type="EMBL" id="WEG10292.1"/>
    </source>
</evidence>
<protein>
    <recommendedName>
        <fullName evidence="5">Urease accessory protein</fullName>
    </recommendedName>
</protein>
<reference evidence="3 4" key="1">
    <citation type="submission" date="2023-03" db="EMBL/GenBank/DDBJ databases">
        <title>Genome sequence of Microbacterium sp. KACC 23027.</title>
        <authorList>
            <person name="Kim S."/>
            <person name="Heo J."/>
            <person name="Kwon S.-W."/>
        </authorList>
    </citation>
    <scope>NUCLEOTIDE SEQUENCE [LARGE SCALE GENOMIC DNA]</scope>
    <source>
        <strain evidence="3 4">KACC 23027</strain>
    </source>
</reference>
<evidence type="ECO:0008006" key="5">
    <source>
        <dbReference type="Google" id="ProtNLM"/>
    </source>
</evidence>